<evidence type="ECO:0000313" key="2">
    <source>
        <dbReference type="Proteomes" id="UP001235269"/>
    </source>
</evidence>
<sequence>MCKASAPAGFFHIFTFRDRQSPAAFRETRQVYRGKTPPLRQNRTRQVYKIILSKQIVVIGFRLSQLYEAQAAEISRKRRNPPHIFQGVFREI</sequence>
<proteinExistence type="predicted"/>
<reference evidence="1 2" key="1">
    <citation type="submission" date="2023-07" db="EMBL/GenBank/DDBJ databases">
        <title>Genomic Encyclopedia of Type Strains, Phase IV (KMG-IV): sequencing the most valuable type-strain genomes for metagenomic binning, comparative biology and taxonomic classification.</title>
        <authorList>
            <person name="Goeker M."/>
        </authorList>
    </citation>
    <scope>NUCLEOTIDE SEQUENCE [LARGE SCALE GENOMIC DNA]</scope>
    <source>
        <strain evidence="1 2">DSM 100301</strain>
    </source>
</reference>
<dbReference type="Proteomes" id="UP001235269">
    <property type="component" value="Unassembled WGS sequence"/>
</dbReference>
<gene>
    <name evidence="1" type="ORF">QO005_001503</name>
</gene>
<organism evidence="1 2">
    <name type="scientific">Rhizobium paknamense</name>
    <dbReference type="NCBI Taxonomy" id="1206817"/>
    <lineage>
        <taxon>Bacteria</taxon>
        <taxon>Pseudomonadati</taxon>
        <taxon>Pseudomonadota</taxon>
        <taxon>Alphaproteobacteria</taxon>
        <taxon>Hyphomicrobiales</taxon>
        <taxon>Rhizobiaceae</taxon>
        <taxon>Rhizobium/Agrobacterium group</taxon>
        <taxon>Rhizobium</taxon>
    </lineage>
</organism>
<keyword evidence="2" id="KW-1185">Reference proteome</keyword>
<comment type="caution">
    <text evidence="1">The sequence shown here is derived from an EMBL/GenBank/DDBJ whole genome shotgun (WGS) entry which is preliminary data.</text>
</comment>
<protein>
    <submittedName>
        <fullName evidence="1">Uncharacterized protein</fullName>
    </submittedName>
</protein>
<evidence type="ECO:0000313" key="1">
    <source>
        <dbReference type="EMBL" id="MDQ0455173.1"/>
    </source>
</evidence>
<name>A0ABU0IAC2_9HYPH</name>
<dbReference type="RefSeq" id="WP_307157358.1">
    <property type="nucleotide sequence ID" value="NZ_JAUSWH010000003.1"/>
</dbReference>
<dbReference type="EMBL" id="JAUSWH010000003">
    <property type="protein sequence ID" value="MDQ0455173.1"/>
    <property type="molecule type" value="Genomic_DNA"/>
</dbReference>
<accession>A0ABU0IAC2</accession>